<dbReference type="Gene3D" id="3.30.70.1170">
    <property type="entry name" value="Sun protein, domain 3"/>
    <property type="match status" value="1"/>
</dbReference>
<sequence length="428" mass="46043">MDFLTVPSAPWLGIASFVPVLPHGSSAPLRQRRWQLEWSTVCALGPRTCSESTAASLCTSRCGRGPSSSVSRAASRAAVALASVSVASTASRQRRLRRAPGAPSDFLAHVVGLGIGGLELRRFLRASARAPRASLHVNALKAPAELLERLAAAGWKLTPTPWCSEGVFVDGGPWTARSGKSIGSGGIGQTLVHLTGQVYSQESTSMLPFEAWENSTVPAMEASNNNSNNKTPHGPDGHVLRVLDLCAAPGSKTTQIGAWLRGSGLLVANEVDPERARALRKNLFRAGITNCFVTCADGREFGSLAPDGFDIVLADVPCSAEGNVRKHPDSLDQWLDPSHQRRLDDMSSRQFELLMSGWRALRPGGRLVYSTCTLNNLENEGQCSKLLEADSRARIVDLGRLLGLQQFTSAEGFLRVWPQTFDTEGFFV</sequence>
<dbReference type="Pfam" id="PF01189">
    <property type="entry name" value="Methyltr_RsmB-F"/>
    <property type="match status" value="1"/>
</dbReference>
<dbReference type="GO" id="GO:0070475">
    <property type="term" value="P:rRNA base methylation"/>
    <property type="evidence" value="ECO:0007669"/>
    <property type="project" value="TreeGrafter"/>
</dbReference>
<evidence type="ECO:0000256" key="3">
    <source>
        <dbReference type="ARBA" id="ARBA00022679"/>
    </source>
</evidence>
<feature type="non-terminal residue" evidence="8">
    <location>
        <position position="1"/>
    </location>
</feature>
<feature type="non-terminal residue" evidence="8">
    <location>
        <position position="428"/>
    </location>
</feature>
<evidence type="ECO:0000256" key="4">
    <source>
        <dbReference type="ARBA" id="ARBA00022691"/>
    </source>
</evidence>
<dbReference type="GO" id="GO:0009383">
    <property type="term" value="F:rRNA (cytosine-C5-)-methyltransferase activity"/>
    <property type="evidence" value="ECO:0007669"/>
    <property type="project" value="TreeGrafter"/>
</dbReference>
<dbReference type="PRINTS" id="PR02008">
    <property type="entry name" value="RCMTFAMILY"/>
</dbReference>
<proteinExistence type="inferred from homology"/>
<evidence type="ECO:0000256" key="1">
    <source>
        <dbReference type="ARBA" id="ARBA00022490"/>
    </source>
</evidence>
<evidence type="ECO:0000259" key="7">
    <source>
        <dbReference type="PROSITE" id="PS51686"/>
    </source>
</evidence>
<feature type="domain" description="SAM-dependent MTase RsmB/NOP-type" evidence="7">
    <location>
        <begin position="123"/>
        <end position="428"/>
    </location>
</feature>
<dbReference type="InterPro" id="IPR049560">
    <property type="entry name" value="MeTrfase_RsmB-F_NOP2_cat"/>
</dbReference>
<evidence type="ECO:0000256" key="2">
    <source>
        <dbReference type="ARBA" id="ARBA00022603"/>
    </source>
</evidence>
<dbReference type="InterPro" id="IPR001678">
    <property type="entry name" value="MeTrfase_RsmB-F_NOP2_dom"/>
</dbReference>
<feature type="binding site" evidence="6">
    <location>
        <position position="270"/>
    </location>
    <ligand>
        <name>S-adenosyl-L-methionine</name>
        <dbReference type="ChEBI" id="CHEBI:59789"/>
    </ligand>
</feature>
<dbReference type="InterPro" id="IPR023267">
    <property type="entry name" value="RCMT"/>
</dbReference>
<feature type="binding site" evidence="6">
    <location>
        <position position="297"/>
    </location>
    <ligand>
        <name>S-adenosyl-L-methionine</name>
        <dbReference type="ChEBI" id="CHEBI:59789"/>
    </ligand>
</feature>
<dbReference type="AlphaFoldDB" id="A0A813F7B2"/>
<comment type="similarity">
    <text evidence="6">Belongs to the class I-like SAM-binding methyltransferase superfamily. RsmB/NOP family.</text>
</comment>
<feature type="binding site" evidence="6">
    <location>
        <position position="315"/>
    </location>
    <ligand>
        <name>S-adenosyl-L-methionine</name>
        <dbReference type="ChEBI" id="CHEBI:59789"/>
    </ligand>
</feature>
<keyword evidence="3 6" id="KW-0808">Transferase</keyword>
<dbReference type="GO" id="GO:0003723">
    <property type="term" value="F:RNA binding"/>
    <property type="evidence" value="ECO:0007669"/>
    <property type="project" value="UniProtKB-UniRule"/>
</dbReference>
<dbReference type="OrthoDB" id="445680at2759"/>
<dbReference type="Pfam" id="PF17125">
    <property type="entry name" value="Methyltr_RsmF_N"/>
    <property type="match status" value="1"/>
</dbReference>
<feature type="binding site" evidence="6">
    <location>
        <begin position="246"/>
        <end position="252"/>
    </location>
    <ligand>
        <name>S-adenosyl-L-methionine</name>
        <dbReference type="ChEBI" id="CHEBI:59789"/>
    </ligand>
</feature>
<dbReference type="InterPro" id="IPR029063">
    <property type="entry name" value="SAM-dependent_MTases_sf"/>
</dbReference>
<dbReference type="Proteomes" id="UP000654075">
    <property type="component" value="Unassembled WGS sequence"/>
</dbReference>
<dbReference type="EMBL" id="CAJNNV010024536">
    <property type="protein sequence ID" value="CAE8610122.1"/>
    <property type="molecule type" value="Genomic_DNA"/>
</dbReference>
<evidence type="ECO:0000313" key="9">
    <source>
        <dbReference type="Proteomes" id="UP000654075"/>
    </source>
</evidence>
<dbReference type="InterPro" id="IPR031341">
    <property type="entry name" value="Methyltr_RsmF_N"/>
</dbReference>
<dbReference type="CDD" id="cd02440">
    <property type="entry name" value="AdoMet_MTases"/>
    <property type="match status" value="1"/>
</dbReference>
<organism evidence="8 9">
    <name type="scientific">Polarella glacialis</name>
    <name type="common">Dinoflagellate</name>
    <dbReference type="NCBI Taxonomy" id="89957"/>
    <lineage>
        <taxon>Eukaryota</taxon>
        <taxon>Sar</taxon>
        <taxon>Alveolata</taxon>
        <taxon>Dinophyceae</taxon>
        <taxon>Suessiales</taxon>
        <taxon>Suessiaceae</taxon>
        <taxon>Polarella</taxon>
    </lineage>
</organism>
<feature type="active site" description="Nucleophile" evidence="6">
    <location>
        <position position="372"/>
    </location>
</feature>
<evidence type="ECO:0000256" key="6">
    <source>
        <dbReference type="PROSITE-ProRule" id="PRU01023"/>
    </source>
</evidence>
<dbReference type="PANTHER" id="PTHR22807:SF30">
    <property type="entry name" value="28S RRNA (CYTOSINE(4447)-C(5))-METHYLTRANSFERASE-RELATED"/>
    <property type="match status" value="1"/>
</dbReference>
<name>A0A813F7B2_POLGL</name>
<protein>
    <recommendedName>
        <fullName evidence="7">SAM-dependent MTase RsmB/NOP-type domain-containing protein</fullName>
    </recommendedName>
</protein>
<dbReference type="SUPFAM" id="SSF53335">
    <property type="entry name" value="S-adenosyl-L-methionine-dependent methyltransferases"/>
    <property type="match status" value="1"/>
</dbReference>
<dbReference type="PROSITE" id="PS51686">
    <property type="entry name" value="SAM_MT_RSMB_NOP"/>
    <property type="match status" value="1"/>
</dbReference>
<dbReference type="PANTHER" id="PTHR22807">
    <property type="entry name" value="NOP2 YEAST -RELATED NOL1/NOP2/FMU SUN DOMAIN-CONTAINING"/>
    <property type="match status" value="1"/>
</dbReference>
<reference evidence="8" key="1">
    <citation type="submission" date="2021-02" db="EMBL/GenBank/DDBJ databases">
        <authorList>
            <person name="Dougan E. K."/>
            <person name="Rhodes N."/>
            <person name="Thang M."/>
            <person name="Chan C."/>
        </authorList>
    </citation>
    <scope>NUCLEOTIDE SEQUENCE</scope>
</reference>
<evidence type="ECO:0000256" key="5">
    <source>
        <dbReference type="ARBA" id="ARBA00022884"/>
    </source>
</evidence>
<dbReference type="Gene3D" id="3.40.50.150">
    <property type="entry name" value="Vaccinia Virus protein VP39"/>
    <property type="match status" value="1"/>
</dbReference>
<keyword evidence="2 6" id="KW-0489">Methyltransferase</keyword>
<keyword evidence="1" id="KW-0963">Cytoplasm</keyword>
<evidence type="ECO:0000313" key="8">
    <source>
        <dbReference type="EMBL" id="CAE8610122.1"/>
    </source>
</evidence>
<comment type="caution">
    <text evidence="8">The sequence shown here is derived from an EMBL/GenBank/DDBJ whole genome shotgun (WGS) entry which is preliminary data.</text>
</comment>
<keyword evidence="4 6" id="KW-0949">S-adenosyl-L-methionine</keyword>
<accession>A0A813F7B2</accession>
<gene>
    <name evidence="8" type="ORF">PGLA1383_LOCUS27948</name>
</gene>
<keyword evidence="9" id="KW-1185">Reference proteome</keyword>
<keyword evidence="5 6" id="KW-0694">RNA-binding</keyword>